<evidence type="ECO:0000256" key="4">
    <source>
        <dbReference type="ARBA" id="ARBA00022989"/>
    </source>
</evidence>
<protein>
    <recommendedName>
        <fullName evidence="7">ABC3 transporter permease C-terminal domain-containing protein</fullName>
    </recommendedName>
</protein>
<comment type="subcellular location">
    <subcellularLocation>
        <location evidence="1">Cell membrane</location>
        <topology evidence="1">Multi-pass membrane protein</topology>
    </subcellularLocation>
</comment>
<feature type="transmembrane region" description="Helical" evidence="6">
    <location>
        <begin position="153"/>
        <end position="172"/>
    </location>
</feature>
<feature type="non-terminal residue" evidence="8">
    <location>
        <position position="1"/>
    </location>
</feature>
<evidence type="ECO:0000256" key="1">
    <source>
        <dbReference type="ARBA" id="ARBA00004651"/>
    </source>
</evidence>
<feature type="transmembrane region" description="Helical" evidence="6">
    <location>
        <begin position="240"/>
        <end position="263"/>
    </location>
</feature>
<evidence type="ECO:0000313" key="8">
    <source>
        <dbReference type="EMBL" id="SVB50904.1"/>
    </source>
</evidence>
<proteinExistence type="predicted"/>
<dbReference type="AlphaFoldDB" id="A0A382ELD3"/>
<dbReference type="GO" id="GO:0005886">
    <property type="term" value="C:plasma membrane"/>
    <property type="evidence" value="ECO:0007669"/>
    <property type="project" value="UniProtKB-SubCell"/>
</dbReference>
<keyword evidence="2" id="KW-1003">Cell membrane</keyword>
<gene>
    <name evidence="8" type="ORF">METZ01_LOCUS203758</name>
</gene>
<dbReference type="Pfam" id="PF02687">
    <property type="entry name" value="FtsX"/>
    <property type="match status" value="1"/>
</dbReference>
<keyword evidence="5 6" id="KW-0472">Membrane</keyword>
<evidence type="ECO:0000256" key="2">
    <source>
        <dbReference type="ARBA" id="ARBA00022475"/>
    </source>
</evidence>
<evidence type="ECO:0000256" key="5">
    <source>
        <dbReference type="ARBA" id="ARBA00023136"/>
    </source>
</evidence>
<dbReference type="PANTHER" id="PTHR30287">
    <property type="entry name" value="MEMBRANE COMPONENT OF PREDICTED ABC SUPERFAMILY METABOLITE UPTAKE TRANSPORTER"/>
    <property type="match status" value="1"/>
</dbReference>
<sequence>REEWFITREFVLTYMAGPSPKDNEVIEGEWWDEARSKNAEVSLEEDAAKRLHAKIGSQLTIDIQGILATATVTSIRKVNWRNMRTNFYMIYSPGALEGAPITYVATVHVPDQKELQLQHAVVEALPNITALSTRDIVNTIESTVAKLTTLVDFMSGFAIAAGLFILSGSIASTKFRRLRESAILKILGARRKVVASILGIEYTTLGVISALVGIGLAQGLSWAVMKYMIKSDWHVQPATVAWAFCFAVLITVTTGILSSLDVIRNKPLKTIRESEI</sequence>
<evidence type="ECO:0000259" key="7">
    <source>
        <dbReference type="Pfam" id="PF02687"/>
    </source>
</evidence>
<reference evidence="8" key="1">
    <citation type="submission" date="2018-05" db="EMBL/GenBank/DDBJ databases">
        <authorList>
            <person name="Lanie J.A."/>
            <person name="Ng W.-L."/>
            <person name="Kazmierczak K.M."/>
            <person name="Andrzejewski T.M."/>
            <person name="Davidsen T.M."/>
            <person name="Wayne K.J."/>
            <person name="Tettelin H."/>
            <person name="Glass J.I."/>
            <person name="Rusch D."/>
            <person name="Podicherti R."/>
            <person name="Tsui H.-C.T."/>
            <person name="Winkler M.E."/>
        </authorList>
    </citation>
    <scope>NUCLEOTIDE SEQUENCE</scope>
</reference>
<dbReference type="InterPro" id="IPR003838">
    <property type="entry name" value="ABC3_permease_C"/>
</dbReference>
<dbReference type="InterPro" id="IPR038766">
    <property type="entry name" value="Membrane_comp_ABC_pdt"/>
</dbReference>
<organism evidence="8">
    <name type="scientific">marine metagenome</name>
    <dbReference type="NCBI Taxonomy" id="408172"/>
    <lineage>
        <taxon>unclassified sequences</taxon>
        <taxon>metagenomes</taxon>
        <taxon>ecological metagenomes</taxon>
    </lineage>
</organism>
<feature type="transmembrane region" description="Helical" evidence="6">
    <location>
        <begin position="193"/>
        <end position="220"/>
    </location>
</feature>
<dbReference type="PANTHER" id="PTHR30287:SF1">
    <property type="entry name" value="INNER MEMBRANE PROTEIN"/>
    <property type="match status" value="1"/>
</dbReference>
<evidence type="ECO:0000256" key="3">
    <source>
        <dbReference type="ARBA" id="ARBA00022692"/>
    </source>
</evidence>
<dbReference type="EMBL" id="UINC01044869">
    <property type="protein sequence ID" value="SVB50904.1"/>
    <property type="molecule type" value="Genomic_DNA"/>
</dbReference>
<name>A0A382ELD3_9ZZZZ</name>
<evidence type="ECO:0000256" key="6">
    <source>
        <dbReference type="SAM" id="Phobius"/>
    </source>
</evidence>
<keyword evidence="3 6" id="KW-0812">Transmembrane</keyword>
<feature type="domain" description="ABC3 transporter permease C-terminal" evidence="7">
    <location>
        <begin position="153"/>
        <end position="265"/>
    </location>
</feature>
<keyword evidence="4 6" id="KW-1133">Transmembrane helix</keyword>
<accession>A0A382ELD3</accession>